<dbReference type="Gene3D" id="2.60.40.3620">
    <property type="match status" value="1"/>
</dbReference>
<keyword evidence="1" id="KW-0732">Signal</keyword>
<dbReference type="PROSITE" id="PS51257">
    <property type="entry name" value="PROKAR_LIPOPROTEIN"/>
    <property type="match status" value="1"/>
</dbReference>
<evidence type="ECO:0000256" key="1">
    <source>
        <dbReference type="SAM" id="SignalP"/>
    </source>
</evidence>
<gene>
    <name evidence="2" type="ORF">F3B90_02890</name>
</gene>
<evidence type="ECO:0000313" key="3">
    <source>
        <dbReference type="Proteomes" id="UP000424805"/>
    </source>
</evidence>
<proteinExistence type="predicted"/>
<feature type="chain" id="PRO_5029493925" description="DUF4959 domain-containing protein" evidence="1">
    <location>
        <begin position="23"/>
        <end position="576"/>
    </location>
</feature>
<evidence type="ECO:0000313" key="2">
    <source>
        <dbReference type="EMBL" id="KAA4629700.1"/>
    </source>
</evidence>
<reference evidence="2 3" key="1">
    <citation type="journal article" date="2019" name="Nat. Med.">
        <title>A library of human gut bacterial isolates paired with longitudinal multiomics data enables mechanistic microbiome research.</title>
        <authorList>
            <person name="Poyet M."/>
            <person name="Groussin M."/>
            <person name="Gibbons S.M."/>
            <person name="Avila-Pacheco J."/>
            <person name="Jiang X."/>
            <person name="Kearney S.M."/>
            <person name="Perrotta A.R."/>
            <person name="Berdy B."/>
            <person name="Zhao S."/>
            <person name="Lieberman T.D."/>
            <person name="Swanson P.K."/>
            <person name="Smith M."/>
            <person name="Roesemann S."/>
            <person name="Alexander J.E."/>
            <person name="Rich S.A."/>
            <person name="Livny J."/>
            <person name="Vlamakis H."/>
            <person name="Clish C."/>
            <person name="Bullock K."/>
            <person name="Deik A."/>
            <person name="Scott J."/>
            <person name="Pierce K.A."/>
            <person name="Xavier R.J."/>
            <person name="Alm E.J."/>
        </authorList>
    </citation>
    <scope>NUCLEOTIDE SEQUENCE [LARGE SCALE GENOMIC DNA]</scope>
    <source>
        <strain evidence="2 3">BIOML-A15</strain>
    </source>
</reference>
<comment type="caution">
    <text evidence="2">The sequence shown here is derived from an EMBL/GenBank/DDBJ whole genome shotgun (WGS) entry which is preliminary data.</text>
</comment>
<protein>
    <recommendedName>
        <fullName evidence="4">DUF4959 domain-containing protein</fullName>
    </recommendedName>
</protein>
<name>A0A7J4Y2L1_BACOV</name>
<dbReference type="AlphaFoldDB" id="A0A7J4Y2L1"/>
<evidence type="ECO:0008006" key="4">
    <source>
        <dbReference type="Google" id="ProtNLM"/>
    </source>
</evidence>
<dbReference type="Proteomes" id="UP000424805">
    <property type="component" value="Unassembled WGS sequence"/>
</dbReference>
<feature type="signal peptide" evidence="1">
    <location>
        <begin position="1"/>
        <end position="22"/>
    </location>
</feature>
<dbReference type="Gene3D" id="2.60.40.10">
    <property type="entry name" value="Immunoglobulins"/>
    <property type="match status" value="1"/>
</dbReference>
<organism evidence="2 3">
    <name type="scientific">Bacteroides ovatus</name>
    <dbReference type="NCBI Taxonomy" id="28116"/>
    <lineage>
        <taxon>Bacteria</taxon>
        <taxon>Pseudomonadati</taxon>
        <taxon>Bacteroidota</taxon>
        <taxon>Bacteroidia</taxon>
        <taxon>Bacteroidales</taxon>
        <taxon>Bacteroidaceae</taxon>
        <taxon>Bacteroides</taxon>
    </lineage>
</organism>
<dbReference type="EMBL" id="VWFP01000002">
    <property type="protein sequence ID" value="KAA4629700.1"/>
    <property type="molecule type" value="Genomic_DNA"/>
</dbReference>
<sequence length="576" mass="65699">MKKYTIHFITILVLLFVYSCQNDPEPLQYQGFEVSSNTNEYYGEKGLSVNVKAKVTAENGIKDIYVTIGAWKDGDSEIQDMISVKGSPKIYDLSYVVTIPEDAVSRNNIVAFVIEDYQGVRKEYKVTVFAKDDLEEPTMVIDRPLDGQSFTPMDELQFKIMVTDNLKMGDVTITCEEISFSKTYAPSPSDPSSITIDDQLALNDLSGEYTFTITATDAQNNSVTETRKIGVKIPSKPSVYKSMDHEICGVSGGTIKFNFDIVTNYEHQITEVKLACSDLRIDKTYNPNASEYKLEAEFDVASDKVYTRNIPVKITATNNSGEVTEWEGECHIIKDVFIIGKGTLAREKEGYAIPMQQNSSTPNEFEAITWIENVGDGFKFLSAKSWNDFNWGLNNKNELVSADSEFIKPSTAGYYKLTFNPVDWTYTATKYTVNEDPKHSEMYIFGHRFKYKDATGWKDLNDWNDPMVKMTRYPANPHRFYLDIMTGPAQINGNWERRAIFKFAAQNNFNDGGSYYGIQDTSDDKWVWWEYSGPIYQFTKAGETPNLVEDSRSDAEMRIVIDTYLMYMSWMPLDQY</sequence>
<dbReference type="InterPro" id="IPR013783">
    <property type="entry name" value="Ig-like_fold"/>
</dbReference>
<dbReference type="RefSeq" id="WP_149965331.1">
    <property type="nucleotide sequence ID" value="NZ_CP134818.1"/>
</dbReference>
<accession>A0A7J4Y2L1</accession>